<gene>
    <name evidence="10" type="ORF">CA615_01740</name>
</gene>
<dbReference type="GO" id="GO:0005886">
    <property type="term" value="C:plasma membrane"/>
    <property type="evidence" value="ECO:0007669"/>
    <property type="project" value="UniProtKB-SubCell"/>
</dbReference>
<feature type="transmembrane region" description="Helical" evidence="8">
    <location>
        <begin position="249"/>
        <end position="271"/>
    </location>
</feature>
<feature type="transmembrane region" description="Helical" evidence="8">
    <location>
        <begin position="131"/>
        <end position="151"/>
    </location>
</feature>
<evidence type="ECO:0000256" key="2">
    <source>
        <dbReference type="ARBA" id="ARBA00007069"/>
    </source>
</evidence>
<dbReference type="CDD" id="cd06261">
    <property type="entry name" value="TM_PBP2"/>
    <property type="match status" value="1"/>
</dbReference>
<dbReference type="OMA" id="YDRAWAA"/>
<comment type="similarity">
    <text evidence="2 8">Belongs to the binding-protein-dependent transport system permease family. CysTW subfamily.</text>
</comment>
<name>A0A328PZZ9_9EURY</name>
<dbReference type="NCBIfam" id="TIGR00974">
    <property type="entry name" value="3a0107s02c"/>
    <property type="match status" value="1"/>
</dbReference>
<dbReference type="RefSeq" id="WP_011405951.1">
    <property type="nucleotide sequence ID" value="NZ_CATZNA010000060.1"/>
</dbReference>
<reference evidence="10 11" key="1">
    <citation type="submission" date="2017-05" db="EMBL/GenBank/DDBJ databases">
        <title>Host range expansion of the Methanosphaera genus to humans and monogastric animals involves recent and extensive reduction in genome content.</title>
        <authorList>
            <person name="Hoedt E.C."/>
            <person name="Volmer J.G."/>
            <person name="Parks D.H."/>
            <person name="Rosewarne C.P."/>
            <person name="Denman S.E."/>
            <person name="Mcsweeney C.S."/>
            <person name="O Cuiv P."/>
            <person name="Hugenholtz P."/>
            <person name="Tyson G.W."/>
            <person name="Morrison M."/>
        </authorList>
    </citation>
    <scope>NUCLEOTIDE SEQUENCE [LARGE SCALE GENOMIC DNA]</scope>
    <source>
        <strain evidence="10 11">PA5</strain>
    </source>
</reference>
<dbReference type="InterPro" id="IPR000515">
    <property type="entry name" value="MetI-like"/>
</dbReference>
<evidence type="ECO:0000256" key="1">
    <source>
        <dbReference type="ARBA" id="ARBA00004651"/>
    </source>
</evidence>
<dbReference type="Pfam" id="PF00528">
    <property type="entry name" value="BPD_transp_1"/>
    <property type="match status" value="1"/>
</dbReference>
<feature type="transmembrane region" description="Helical" evidence="8">
    <location>
        <begin position="12"/>
        <end position="37"/>
    </location>
</feature>
<keyword evidence="6 8" id="KW-1133">Transmembrane helix</keyword>
<keyword evidence="3" id="KW-0813">Transport</keyword>
<feature type="transmembrane region" description="Helical" evidence="8">
    <location>
        <begin position="102"/>
        <end position="125"/>
    </location>
</feature>
<dbReference type="GO" id="GO:0035435">
    <property type="term" value="P:phosphate ion transmembrane transport"/>
    <property type="evidence" value="ECO:0007669"/>
    <property type="project" value="InterPro"/>
</dbReference>
<evidence type="ECO:0000313" key="10">
    <source>
        <dbReference type="EMBL" id="RAP03551.1"/>
    </source>
</evidence>
<evidence type="ECO:0000259" key="9">
    <source>
        <dbReference type="PROSITE" id="PS50928"/>
    </source>
</evidence>
<keyword evidence="5 8" id="KW-0812">Transmembrane</keyword>
<comment type="subcellular location">
    <subcellularLocation>
        <location evidence="1 8">Cell membrane</location>
        <topology evidence="1 8">Multi-pass membrane protein</topology>
    </subcellularLocation>
</comment>
<proteinExistence type="inferred from homology"/>
<evidence type="ECO:0000313" key="11">
    <source>
        <dbReference type="Proteomes" id="UP000248557"/>
    </source>
</evidence>
<dbReference type="GeneID" id="3854969"/>
<dbReference type="SUPFAM" id="SSF161098">
    <property type="entry name" value="MetI-like"/>
    <property type="match status" value="1"/>
</dbReference>
<dbReference type="InterPro" id="IPR005672">
    <property type="entry name" value="Phosphate_PstA"/>
</dbReference>
<dbReference type="PANTHER" id="PTHR43470">
    <property type="entry name" value="PHOSPHATE TRANSPORT SYSTEM PERMEASE PROTEIN PSTA-RELATED"/>
    <property type="match status" value="1"/>
</dbReference>
<evidence type="ECO:0000256" key="4">
    <source>
        <dbReference type="ARBA" id="ARBA00022475"/>
    </source>
</evidence>
<dbReference type="PROSITE" id="PS50928">
    <property type="entry name" value="ABC_TM1"/>
    <property type="match status" value="1"/>
</dbReference>
<accession>A0A328PZZ9</accession>
<organism evidence="10 11">
    <name type="scientific">Methanosphaera stadtmanae</name>
    <dbReference type="NCBI Taxonomy" id="2317"/>
    <lineage>
        <taxon>Archaea</taxon>
        <taxon>Methanobacteriati</taxon>
        <taxon>Methanobacteriota</taxon>
        <taxon>Methanomada group</taxon>
        <taxon>Methanobacteria</taxon>
        <taxon>Methanobacteriales</taxon>
        <taxon>Methanobacteriaceae</taxon>
        <taxon>Methanosphaera</taxon>
    </lineage>
</organism>
<evidence type="ECO:0000256" key="7">
    <source>
        <dbReference type="ARBA" id="ARBA00023136"/>
    </source>
</evidence>
<evidence type="ECO:0000256" key="3">
    <source>
        <dbReference type="ARBA" id="ARBA00022448"/>
    </source>
</evidence>
<dbReference type="PANTHER" id="PTHR43470:SF3">
    <property type="entry name" value="PHOSPHATE TRANSPORT SYSTEM PERMEASE PROTEIN PSTA-RELATED"/>
    <property type="match status" value="1"/>
</dbReference>
<keyword evidence="7 8" id="KW-0472">Membrane</keyword>
<dbReference type="Proteomes" id="UP000248557">
    <property type="component" value="Unassembled WGS sequence"/>
</dbReference>
<evidence type="ECO:0000256" key="8">
    <source>
        <dbReference type="RuleBase" id="RU363043"/>
    </source>
</evidence>
<sequence length="281" mass="30445">MNASTTKKQDTIMKYVFWGLGLLTLLILIVIIGYILINGLPHISWEFLTTSPKDFGAEGGILPMIVSTIYVTFFAVLIATPIGVGSAIYLYEYAGEGKFVKAIRFCSESLASLPSIIFGLFGLAFFVEFLNLGWCILSASLTLAIMAMPTIMRTAENALEAVPPNYREGSLGMGATRWQTIENVILPAAIPGIITGVILGMARAIEETAAIMYTVGSSTAIPITIFDPARPLPLHLYMLATEGISIPNTFATATVLIVIILAITISTNYLVDRYQKKMMGE</sequence>
<evidence type="ECO:0000256" key="5">
    <source>
        <dbReference type="ARBA" id="ARBA00022692"/>
    </source>
</evidence>
<feature type="domain" description="ABC transmembrane type-1" evidence="9">
    <location>
        <begin position="65"/>
        <end position="271"/>
    </location>
</feature>
<dbReference type="EMBL" id="NGJK01000017">
    <property type="protein sequence ID" value="RAP03551.1"/>
    <property type="molecule type" value="Genomic_DNA"/>
</dbReference>
<protein>
    <recommendedName>
        <fullName evidence="8">Phosphate transport system permease protein PstA</fullName>
    </recommendedName>
</protein>
<dbReference type="AlphaFoldDB" id="A0A328PZZ9"/>
<keyword evidence="4 8" id="KW-1003">Cell membrane</keyword>
<dbReference type="Gene3D" id="1.10.3720.10">
    <property type="entry name" value="MetI-like"/>
    <property type="match status" value="1"/>
</dbReference>
<comment type="caution">
    <text evidence="8">Lacks conserved residue(s) required for the propagation of feature annotation.</text>
</comment>
<feature type="transmembrane region" description="Helical" evidence="8">
    <location>
        <begin position="61"/>
        <end position="90"/>
    </location>
</feature>
<comment type="caution">
    <text evidence="10">The sequence shown here is derived from an EMBL/GenBank/DDBJ whole genome shotgun (WGS) entry which is preliminary data.</text>
</comment>
<dbReference type="GO" id="GO:0005315">
    <property type="term" value="F:phosphate transmembrane transporter activity"/>
    <property type="evidence" value="ECO:0007669"/>
    <property type="project" value="InterPro"/>
</dbReference>
<evidence type="ECO:0000256" key="6">
    <source>
        <dbReference type="ARBA" id="ARBA00022989"/>
    </source>
</evidence>
<dbReference type="InterPro" id="IPR035906">
    <property type="entry name" value="MetI-like_sf"/>
</dbReference>